<dbReference type="EMBL" id="JASCZI010060686">
    <property type="protein sequence ID" value="MED6135278.1"/>
    <property type="molecule type" value="Genomic_DNA"/>
</dbReference>
<accession>A0ABU6SHJ2</accession>
<keyword evidence="3" id="KW-1185">Reference proteome</keyword>
<organism evidence="2 3">
    <name type="scientific">Stylosanthes scabra</name>
    <dbReference type="NCBI Taxonomy" id="79078"/>
    <lineage>
        <taxon>Eukaryota</taxon>
        <taxon>Viridiplantae</taxon>
        <taxon>Streptophyta</taxon>
        <taxon>Embryophyta</taxon>
        <taxon>Tracheophyta</taxon>
        <taxon>Spermatophyta</taxon>
        <taxon>Magnoliopsida</taxon>
        <taxon>eudicotyledons</taxon>
        <taxon>Gunneridae</taxon>
        <taxon>Pentapetalae</taxon>
        <taxon>rosids</taxon>
        <taxon>fabids</taxon>
        <taxon>Fabales</taxon>
        <taxon>Fabaceae</taxon>
        <taxon>Papilionoideae</taxon>
        <taxon>50 kb inversion clade</taxon>
        <taxon>dalbergioids sensu lato</taxon>
        <taxon>Dalbergieae</taxon>
        <taxon>Pterocarpus clade</taxon>
        <taxon>Stylosanthes</taxon>
    </lineage>
</organism>
<dbReference type="Proteomes" id="UP001341840">
    <property type="component" value="Unassembled WGS sequence"/>
</dbReference>
<feature type="region of interest" description="Disordered" evidence="1">
    <location>
        <begin position="246"/>
        <end position="288"/>
    </location>
</feature>
<evidence type="ECO:0000256" key="1">
    <source>
        <dbReference type="SAM" id="MobiDB-lite"/>
    </source>
</evidence>
<name>A0ABU6SHJ2_9FABA</name>
<evidence type="ECO:0000313" key="2">
    <source>
        <dbReference type="EMBL" id="MED6135278.1"/>
    </source>
</evidence>
<reference evidence="2 3" key="1">
    <citation type="journal article" date="2023" name="Plants (Basel)">
        <title>Bridging the Gap: Combining Genomics and Transcriptomics Approaches to Understand Stylosanthes scabra, an Orphan Legume from the Brazilian Caatinga.</title>
        <authorList>
            <person name="Ferreira-Neto J.R.C."/>
            <person name="da Silva M.D."/>
            <person name="Binneck E."/>
            <person name="de Melo N.F."/>
            <person name="da Silva R.H."/>
            <person name="de Melo A.L.T.M."/>
            <person name="Pandolfi V."/>
            <person name="Bustamante F.O."/>
            <person name="Brasileiro-Vidal A.C."/>
            <person name="Benko-Iseppon A.M."/>
        </authorList>
    </citation>
    <scope>NUCLEOTIDE SEQUENCE [LARGE SCALE GENOMIC DNA]</scope>
    <source>
        <tissue evidence="2">Leaves</tissue>
    </source>
</reference>
<comment type="caution">
    <text evidence="2">The sequence shown here is derived from an EMBL/GenBank/DDBJ whole genome shotgun (WGS) entry which is preliminary data.</text>
</comment>
<evidence type="ECO:0000313" key="3">
    <source>
        <dbReference type="Proteomes" id="UP001341840"/>
    </source>
</evidence>
<feature type="region of interest" description="Disordered" evidence="1">
    <location>
        <begin position="179"/>
        <end position="224"/>
    </location>
</feature>
<feature type="compositionally biased region" description="Acidic residues" evidence="1">
    <location>
        <begin position="246"/>
        <end position="260"/>
    </location>
</feature>
<gene>
    <name evidence="2" type="ORF">PIB30_044955</name>
</gene>
<proteinExistence type="predicted"/>
<sequence>MEMFLKKKGRISTLGQREDKGFEVTQVKSSDELLAQYKIKRETFQQENIRNSFQAQGVNNPTRKLPITIEEDACEDQTKKLKKKRKIQPMSLFQENEHNNGNNSKVAVEKNAEAGNHSKVAAENNTKIGHHSKYVAEENSKAWNYSKVAAEKNMKTGNHSKDAAEKNSKVGNHLKLVVEKNSTSGNQTTVETKNNSKTKSNTAGNQHATSYDDEDDTTELSANPTKKGMALDMYFKVHGIDLEDEEDEEYDHVQDAENEEGNGAGLNGSGEQSNNQGTKKKKHRGKTTYSKIHNTEFSDRREVEFFRGQPIGPTTEVVSDLSYFLGTVVRNPSFVTLLYTSWHGVPSKNKEDMWVYANKNSSYKFKRMGNGETM</sequence>
<feature type="compositionally biased region" description="Polar residues" evidence="1">
    <location>
        <begin position="180"/>
        <end position="209"/>
    </location>
</feature>
<protein>
    <submittedName>
        <fullName evidence="2">Uncharacterized protein</fullName>
    </submittedName>
</protein>